<feature type="domain" description="Aconitase/3-isopropylmalate dehydratase large subunit alpha/beta/alpha" evidence="14">
    <location>
        <begin position="8"/>
        <end position="457"/>
    </location>
</feature>
<comment type="caution">
    <text evidence="15">The sequence shown here is derived from an EMBL/GenBank/DDBJ whole genome shotgun (WGS) entry which is preliminary data.</text>
</comment>
<dbReference type="PROSITE" id="PS01244">
    <property type="entry name" value="ACONITASE_2"/>
    <property type="match status" value="1"/>
</dbReference>
<dbReference type="GO" id="GO:0003861">
    <property type="term" value="F:3-isopropylmalate dehydratase activity"/>
    <property type="evidence" value="ECO:0007669"/>
    <property type="project" value="UniProtKB-EC"/>
</dbReference>
<dbReference type="HAMAP" id="MF_01026">
    <property type="entry name" value="LeuC_type1"/>
    <property type="match status" value="1"/>
</dbReference>
<dbReference type="Pfam" id="PF00330">
    <property type="entry name" value="Aconitase"/>
    <property type="match status" value="1"/>
</dbReference>
<gene>
    <name evidence="13" type="primary">leuC</name>
    <name evidence="15" type="ORF">FHS31_003103</name>
</gene>
<keyword evidence="10 13" id="KW-0411">Iron-sulfur</keyword>
<evidence type="ECO:0000256" key="13">
    <source>
        <dbReference type="HAMAP-Rule" id="MF_01026"/>
    </source>
</evidence>
<feature type="binding site" evidence="13">
    <location>
        <position position="410"/>
    </location>
    <ligand>
        <name>[4Fe-4S] cluster</name>
        <dbReference type="ChEBI" id="CHEBI:49883"/>
    </ligand>
</feature>
<keyword evidence="6 13" id="KW-0004">4Fe-4S</keyword>
<evidence type="ECO:0000256" key="12">
    <source>
        <dbReference type="ARBA" id="ARBA00023304"/>
    </source>
</evidence>
<evidence type="ECO:0000256" key="5">
    <source>
        <dbReference type="ARBA" id="ARBA00022430"/>
    </source>
</evidence>
<dbReference type="InterPro" id="IPR050067">
    <property type="entry name" value="IPM_dehydratase_rel_enz"/>
</dbReference>
<proteinExistence type="inferred from homology"/>
<comment type="function">
    <text evidence="2 13">Catalyzes the isomerization between 2-isopropylmalate and 3-isopropylmalate, via the formation of 2-isopropylmaleate.</text>
</comment>
<evidence type="ECO:0000256" key="3">
    <source>
        <dbReference type="ARBA" id="ARBA00004729"/>
    </source>
</evidence>
<sequence length="467" mass="48758">MTGRTLYDKLWDSHVVADLGGGEVLLYVDRQLVHEVSSPQAFQSLRDGARGLRRSATHLAVADHAVPTRERGTIADPLARAQVAELVDNVTDFHVPYLPLDSAGQGIVHVVGPETGFTLPGITLVCGDSHTTTHGAFGALAFGIGASECGTVMAAQCLRQARAKTMRVTLTGALSAWVSAKDVALALIAKIGALGAAGYAVEYAGPAVSAMAMAARMTLCNMTIEAGGRIGLIAPDETTFAFLCDRKRAPKGDLWDAAVAYWRTLPSDTDAVFDREVTLDLSDVTPHVTWGTTPDEAAPITAAVPDPADAESASARRHAEKALAYMGLTPGTPLEAIGIDRVFIGSCTNGRIEDLRAAAAIAKGRHVAPGVSAIVVPGSTATKAAAEAEGLDRIFTEAGFEWRHAGCSMCVAMNDDRLAPGERCASTSNRNFEGRQGAGGRTHLMSPAMAAAAGIAGHLVDVRRLMA</sequence>
<comment type="catalytic activity">
    <reaction evidence="1 13">
        <text>(2R,3S)-3-isopropylmalate = (2S)-2-isopropylmalate</text>
        <dbReference type="Rhea" id="RHEA:32287"/>
        <dbReference type="ChEBI" id="CHEBI:1178"/>
        <dbReference type="ChEBI" id="CHEBI:35121"/>
        <dbReference type="EC" id="4.2.1.33"/>
    </reaction>
</comment>
<evidence type="ECO:0000256" key="1">
    <source>
        <dbReference type="ARBA" id="ARBA00000491"/>
    </source>
</evidence>
<dbReference type="SUPFAM" id="SSF53732">
    <property type="entry name" value="Aconitase iron-sulfur domain"/>
    <property type="match status" value="1"/>
</dbReference>
<dbReference type="EMBL" id="JAAOZC010000011">
    <property type="protein sequence ID" value="NIJ09471.1"/>
    <property type="molecule type" value="Genomic_DNA"/>
</dbReference>
<keyword evidence="5 13" id="KW-0432">Leucine biosynthesis</keyword>
<keyword evidence="11 13" id="KW-0456">Lyase</keyword>
<protein>
    <recommendedName>
        <fullName evidence="13">3-isopropylmalate dehydratase large subunit</fullName>
        <ecNumber evidence="13">4.2.1.33</ecNumber>
    </recommendedName>
    <alternativeName>
        <fullName evidence="13">Alpha-IPM isomerase</fullName>
        <shortName evidence="13">IPMI</shortName>
    </alternativeName>
    <alternativeName>
        <fullName evidence="13">Isopropylmalate isomerase</fullName>
    </alternativeName>
</protein>
<dbReference type="InterPro" id="IPR004430">
    <property type="entry name" value="3-IsopropMal_deHydase_lsu"/>
</dbReference>
<evidence type="ECO:0000256" key="8">
    <source>
        <dbReference type="ARBA" id="ARBA00022723"/>
    </source>
</evidence>
<keyword evidence="12 13" id="KW-0100">Branched-chain amino acid biosynthesis</keyword>
<keyword evidence="8 13" id="KW-0479">Metal-binding</keyword>
<dbReference type="InterPro" id="IPR033941">
    <property type="entry name" value="IPMI_cat"/>
</dbReference>
<keyword evidence="9 13" id="KW-0408">Iron</keyword>
<name>A0ABX0TVK3_9SPHN</name>
<evidence type="ECO:0000256" key="7">
    <source>
        <dbReference type="ARBA" id="ARBA00022605"/>
    </source>
</evidence>
<keyword evidence="16" id="KW-1185">Reference proteome</keyword>
<comment type="pathway">
    <text evidence="3 13">Amino-acid biosynthesis; L-leucine biosynthesis; L-leucine from 3-methyl-2-oxobutanoate: step 2/4.</text>
</comment>
<dbReference type="PANTHER" id="PTHR43822">
    <property type="entry name" value="HOMOACONITASE, MITOCHONDRIAL-RELATED"/>
    <property type="match status" value="1"/>
</dbReference>
<dbReference type="PRINTS" id="PR00415">
    <property type="entry name" value="ACONITASE"/>
</dbReference>
<keyword evidence="7 13" id="KW-0028">Amino-acid biosynthesis</keyword>
<dbReference type="PANTHER" id="PTHR43822:SF9">
    <property type="entry name" value="3-ISOPROPYLMALATE DEHYDRATASE"/>
    <property type="match status" value="1"/>
</dbReference>
<dbReference type="NCBIfam" id="NF009116">
    <property type="entry name" value="PRK12466.1"/>
    <property type="match status" value="1"/>
</dbReference>
<dbReference type="CDD" id="cd01583">
    <property type="entry name" value="IPMI"/>
    <property type="match status" value="1"/>
</dbReference>
<evidence type="ECO:0000313" key="15">
    <source>
        <dbReference type="EMBL" id="NIJ09471.1"/>
    </source>
</evidence>
<organism evidence="15 16">
    <name type="scientific">Sphingomonas vulcanisoli</name>
    <dbReference type="NCBI Taxonomy" id="1658060"/>
    <lineage>
        <taxon>Bacteria</taxon>
        <taxon>Pseudomonadati</taxon>
        <taxon>Pseudomonadota</taxon>
        <taxon>Alphaproteobacteria</taxon>
        <taxon>Sphingomonadales</taxon>
        <taxon>Sphingomonadaceae</taxon>
        <taxon>Sphingomonas</taxon>
    </lineage>
</organism>
<evidence type="ECO:0000256" key="10">
    <source>
        <dbReference type="ARBA" id="ARBA00023014"/>
    </source>
</evidence>
<evidence type="ECO:0000256" key="4">
    <source>
        <dbReference type="ARBA" id="ARBA00011271"/>
    </source>
</evidence>
<dbReference type="GO" id="GO:0047508">
    <property type="term" value="F:(R)-2-methylmalate dehydratase activity"/>
    <property type="evidence" value="ECO:0007669"/>
    <property type="project" value="UniProtKB-EC"/>
</dbReference>
<dbReference type="InterPro" id="IPR036008">
    <property type="entry name" value="Aconitase_4Fe-4S_dom"/>
</dbReference>
<dbReference type="EC" id="4.2.1.33" evidence="13"/>
<evidence type="ECO:0000256" key="2">
    <source>
        <dbReference type="ARBA" id="ARBA00002695"/>
    </source>
</evidence>
<evidence type="ECO:0000259" key="14">
    <source>
        <dbReference type="Pfam" id="PF00330"/>
    </source>
</evidence>
<feature type="binding site" evidence="13">
    <location>
        <position position="407"/>
    </location>
    <ligand>
        <name>[4Fe-4S] cluster</name>
        <dbReference type="ChEBI" id="CHEBI:49883"/>
    </ligand>
</feature>
<dbReference type="InterPro" id="IPR001030">
    <property type="entry name" value="Acoase/IPM_deHydtase_lsu_aba"/>
</dbReference>
<dbReference type="Proteomes" id="UP000727456">
    <property type="component" value="Unassembled WGS sequence"/>
</dbReference>
<comment type="subunit">
    <text evidence="4 13">Heterodimer of LeuC and LeuD.</text>
</comment>
<dbReference type="NCBIfam" id="TIGR00170">
    <property type="entry name" value="leuC"/>
    <property type="match status" value="1"/>
</dbReference>
<dbReference type="InterPro" id="IPR015931">
    <property type="entry name" value="Acnase/IPM_dHydase_lsu_aba_1/3"/>
</dbReference>
<evidence type="ECO:0000313" key="16">
    <source>
        <dbReference type="Proteomes" id="UP000727456"/>
    </source>
</evidence>
<evidence type="ECO:0000256" key="9">
    <source>
        <dbReference type="ARBA" id="ARBA00023004"/>
    </source>
</evidence>
<evidence type="ECO:0000256" key="11">
    <source>
        <dbReference type="ARBA" id="ARBA00023239"/>
    </source>
</evidence>
<dbReference type="RefSeq" id="WP_167075120.1">
    <property type="nucleotide sequence ID" value="NZ_JAAOZC010000011.1"/>
</dbReference>
<accession>A0ABX0TVK3</accession>
<dbReference type="NCBIfam" id="NF004016">
    <property type="entry name" value="PRK05478.1"/>
    <property type="match status" value="1"/>
</dbReference>
<comment type="cofactor">
    <cofactor evidence="13">
        <name>[4Fe-4S] cluster</name>
        <dbReference type="ChEBI" id="CHEBI:49883"/>
    </cofactor>
    <text evidence="13">Binds 1 [4Fe-4S] cluster per subunit.</text>
</comment>
<comment type="similarity">
    <text evidence="13">Belongs to the aconitase/IPM isomerase family. LeuC type 1 subfamily.</text>
</comment>
<dbReference type="PROSITE" id="PS00450">
    <property type="entry name" value="ACONITASE_1"/>
    <property type="match status" value="1"/>
</dbReference>
<feature type="binding site" evidence="13">
    <location>
        <position position="347"/>
    </location>
    <ligand>
        <name>[4Fe-4S] cluster</name>
        <dbReference type="ChEBI" id="CHEBI:49883"/>
    </ligand>
</feature>
<dbReference type="InterPro" id="IPR018136">
    <property type="entry name" value="Aconitase_4Fe-4S_BS"/>
</dbReference>
<evidence type="ECO:0000256" key="6">
    <source>
        <dbReference type="ARBA" id="ARBA00022485"/>
    </source>
</evidence>
<reference evidence="15 16" key="1">
    <citation type="submission" date="2020-03" db="EMBL/GenBank/DDBJ databases">
        <title>Genomic Encyclopedia of Type Strains, Phase III (KMG-III): the genomes of soil and plant-associated and newly described type strains.</title>
        <authorList>
            <person name="Whitman W."/>
        </authorList>
    </citation>
    <scope>NUCLEOTIDE SEQUENCE [LARGE SCALE GENOMIC DNA]</scope>
    <source>
        <strain evidence="15 16">CECT 8804</strain>
    </source>
</reference>
<dbReference type="Gene3D" id="3.30.499.10">
    <property type="entry name" value="Aconitase, domain 3"/>
    <property type="match status" value="2"/>
</dbReference>